<dbReference type="PROSITE" id="PS51257">
    <property type="entry name" value="PROKAR_LIPOPROTEIN"/>
    <property type="match status" value="1"/>
</dbReference>
<comment type="caution">
    <text evidence="2">The sequence shown here is derived from an EMBL/GenBank/DDBJ whole genome shotgun (WGS) entry which is preliminary data.</text>
</comment>
<accession>D0BM89</accession>
<dbReference type="Pfam" id="PF19804">
    <property type="entry name" value="DUF6287"/>
    <property type="match status" value="1"/>
</dbReference>
<name>D0BM89_9LACT</name>
<sequence>MKKSHLLLGLGISISLLTACQKQETTTLSTSEATTTTVEETTVAPKPVTDYTLYNSVLQDYKEALKKQGGSFNKENINQFILIAKNNHYLQGASYILYDFDKNGVEELLVATTSIDNKHAILDIRTIVDGKVVQVTNAENQLSFIGERMNIFPLEDGTFTYIGAASAKDHVYAHYKWNETGSALERVKEGTTADIIEGLAPKLNIPENDWYPVQWYITTPEKQQEMAKAKLDLQAIKNGDYTTLKGTWVNRLGYTLIFDENGLVSDTEAVEFSRLKEENGFLRVGVQPKIPAPGGYVLAIIPAGVTLSYSTSDPSQIDRDRLWAGQSIADNPADFYYKVDD</sequence>
<dbReference type="AlphaFoldDB" id="D0BM89"/>
<feature type="domain" description="DUF6287" evidence="1">
    <location>
        <begin position="231"/>
        <end position="262"/>
    </location>
</feature>
<dbReference type="Proteomes" id="UP000002939">
    <property type="component" value="Unassembled WGS sequence"/>
</dbReference>
<dbReference type="OrthoDB" id="2136578at2"/>
<evidence type="ECO:0000259" key="1">
    <source>
        <dbReference type="Pfam" id="PF19804"/>
    </source>
</evidence>
<evidence type="ECO:0000313" key="2">
    <source>
        <dbReference type="EMBL" id="EEW93104.1"/>
    </source>
</evidence>
<evidence type="ECO:0000313" key="3">
    <source>
        <dbReference type="Proteomes" id="UP000002939"/>
    </source>
</evidence>
<gene>
    <name evidence="2" type="ORF">HMPREF0446_01092</name>
</gene>
<dbReference type="eggNOG" id="ENOG502ZIF1">
    <property type="taxonomic scope" value="Bacteria"/>
</dbReference>
<dbReference type="RefSeq" id="WP_006703368.1">
    <property type="nucleotide sequence ID" value="NZ_KI391971.1"/>
</dbReference>
<reference evidence="2" key="1">
    <citation type="submission" date="2009-09" db="EMBL/GenBank/DDBJ databases">
        <authorList>
            <consortium name="The Broad Institute Genome Sequencing Platform"/>
            <person name="Ward D."/>
            <person name="Feldgarden M."/>
            <person name="Earl A."/>
            <person name="Young S.K."/>
            <person name="Zeng Q."/>
            <person name="Koehrsen M."/>
            <person name="Alvarado L."/>
            <person name="Berlin A."/>
            <person name="Bochicchio J."/>
            <person name="Borenstein D."/>
            <person name="Chapman S.B."/>
            <person name="Chen Z."/>
            <person name="Engels R."/>
            <person name="Freedman E."/>
            <person name="Gellesch M."/>
            <person name="Goldberg J."/>
            <person name="Griggs A."/>
            <person name="Gujja S."/>
            <person name="Heilman E."/>
            <person name="Heiman D."/>
            <person name="Hepburn T."/>
            <person name="Howarth C."/>
            <person name="Jen D."/>
            <person name="Larson L."/>
            <person name="Lewis B."/>
            <person name="Mehta T."/>
            <person name="Park D."/>
            <person name="Pearson M."/>
            <person name="Roberts A."/>
            <person name="Saif S."/>
            <person name="Shea T."/>
            <person name="Shenoy N."/>
            <person name="Sisk P."/>
            <person name="Stolte C."/>
            <person name="Sykes S."/>
            <person name="Thomson T."/>
            <person name="Walk T."/>
            <person name="White J."/>
            <person name="Yandava C."/>
            <person name="Sibley C.D."/>
            <person name="Field T.R."/>
            <person name="Grinwis M."/>
            <person name="Eshaghurshan C.S."/>
            <person name="Surette M.G."/>
            <person name="Haas B."/>
            <person name="Nusbaum C."/>
            <person name="Birren B."/>
        </authorList>
    </citation>
    <scope>NUCLEOTIDE SEQUENCE [LARGE SCALE GENOMIC DNA]</scope>
    <source>
        <strain evidence="2">ATCC 700633</strain>
    </source>
</reference>
<dbReference type="STRING" id="626369.HMPREF0446_01092"/>
<dbReference type="HOGENOM" id="CLU_066013_0_0_9"/>
<dbReference type="EMBL" id="ACRF02000016">
    <property type="protein sequence ID" value="EEW93104.1"/>
    <property type="molecule type" value="Genomic_DNA"/>
</dbReference>
<dbReference type="InterPro" id="IPR046254">
    <property type="entry name" value="DUF6287"/>
</dbReference>
<keyword evidence="3" id="KW-1185">Reference proteome</keyword>
<proteinExistence type="predicted"/>
<protein>
    <recommendedName>
        <fullName evidence="1">DUF6287 domain-containing protein</fullName>
    </recommendedName>
</protein>
<organism evidence="2 3">
    <name type="scientific">Granulicatella elegans ATCC 700633</name>
    <dbReference type="NCBI Taxonomy" id="626369"/>
    <lineage>
        <taxon>Bacteria</taxon>
        <taxon>Bacillati</taxon>
        <taxon>Bacillota</taxon>
        <taxon>Bacilli</taxon>
        <taxon>Lactobacillales</taxon>
        <taxon>Carnobacteriaceae</taxon>
        <taxon>Granulicatella</taxon>
    </lineage>
</organism>
<reference evidence="2" key="2">
    <citation type="submission" date="2011-10" db="EMBL/GenBank/DDBJ databases">
        <title>The Genome Sequence of Granulicatella elegans ATCC 700633.</title>
        <authorList>
            <consortium name="The Broad Institute Genome Sequencing Platform"/>
            <consortium name="The Broad Institute Genome Sequencing Center for Infectious Disease"/>
            <person name="Earl A."/>
            <person name="Ward D."/>
            <person name="Feldgarden M."/>
            <person name="Gevers D."/>
            <person name="Sibley C.D."/>
            <person name="Field T.R."/>
            <person name="Grinwis M."/>
            <person name="Eshaghurshan C.S."/>
            <person name="Surette M.G."/>
            <person name="Young S.K."/>
            <person name="Zeng Q."/>
            <person name="Gargeya S."/>
            <person name="Fitzgerald M."/>
            <person name="Haas B."/>
            <person name="Abouelleil A."/>
            <person name="Alvarado L."/>
            <person name="Arachchi H.M."/>
            <person name="Berlin A."/>
            <person name="Brown A."/>
            <person name="Chapman S.B."/>
            <person name="Chen Z."/>
            <person name="Dunbar C."/>
            <person name="Freedman E."/>
            <person name="Gearin G."/>
            <person name="Goldberg J."/>
            <person name="Griggs A."/>
            <person name="Gujja S."/>
            <person name="Heiman D."/>
            <person name="Howarth C."/>
            <person name="Larson L."/>
            <person name="Lui A."/>
            <person name="MacDonald P.J.P."/>
            <person name="Montmayeur A."/>
            <person name="Murphy C."/>
            <person name="Neiman D."/>
            <person name="Pearson M."/>
            <person name="Priest M."/>
            <person name="Roberts A."/>
            <person name="Saif S."/>
            <person name="Shea T."/>
            <person name="Shenoy N."/>
            <person name="Sisk P."/>
            <person name="Stolte C."/>
            <person name="Sykes S."/>
            <person name="Wortman J."/>
            <person name="Nusbaum C."/>
            <person name="Birren B."/>
        </authorList>
    </citation>
    <scope>NUCLEOTIDE SEQUENCE [LARGE SCALE GENOMIC DNA]</scope>
    <source>
        <strain evidence="2">ATCC 700633</strain>
    </source>
</reference>